<organism evidence="1">
    <name type="scientific">marine sediment metagenome</name>
    <dbReference type="NCBI Taxonomy" id="412755"/>
    <lineage>
        <taxon>unclassified sequences</taxon>
        <taxon>metagenomes</taxon>
        <taxon>ecological metagenomes</taxon>
    </lineage>
</organism>
<evidence type="ECO:0000313" key="1">
    <source>
        <dbReference type="EMBL" id="KKL15642.1"/>
    </source>
</evidence>
<dbReference type="AlphaFoldDB" id="A0A0F9BP51"/>
<protein>
    <submittedName>
        <fullName evidence="1">Uncharacterized protein</fullName>
    </submittedName>
</protein>
<comment type="caution">
    <text evidence="1">The sequence shown here is derived from an EMBL/GenBank/DDBJ whole genome shotgun (WGS) entry which is preliminary data.</text>
</comment>
<reference evidence="1" key="1">
    <citation type="journal article" date="2015" name="Nature">
        <title>Complex archaea that bridge the gap between prokaryotes and eukaryotes.</title>
        <authorList>
            <person name="Spang A."/>
            <person name="Saw J.H."/>
            <person name="Jorgensen S.L."/>
            <person name="Zaremba-Niedzwiedzka K."/>
            <person name="Martijn J."/>
            <person name="Lind A.E."/>
            <person name="van Eijk R."/>
            <person name="Schleper C."/>
            <person name="Guy L."/>
            <person name="Ettema T.J."/>
        </authorList>
    </citation>
    <scope>NUCLEOTIDE SEQUENCE</scope>
</reference>
<gene>
    <name evidence="1" type="ORF">LCGC14_2503570</name>
</gene>
<proteinExistence type="predicted"/>
<name>A0A0F9BP51_9ZZZZ</name>
<dbReference type="EMBL" id="LAZR01039985">
    <property type="protein sequence ID" value="KKL15642.1"/>
    <property type="molecule type" value="Genomic_DNA"/>
</dbReference>
<accession>A0A0F9BP51</accession>
<sequence length="89" mass="9681">MGNMEIHKITKAEAGYGFSGGFNTRQAGTYGVYRNGVLVGQITGDVAYLASTEWKVEDLETTHPNGCPRTLGYHNTLAAAKEYALRRLA</sequence>